<reference evidence="2 3" key="1">
    <citation type="submission" date="2014-04" db="EMBL/GenBank/DDBJ databases">
        <title>Genome assembly of Hyalangium minutum DSM 14724.</title>
        <authorList>
            <person name="Sharma G."/>
            <person name="Subramanian S."/>
        </authorList>
    </citation>
    <scope>NUCLEOTIDE SEQUENCE [LARGE SCALE GENOMIC DNA]</scope>
    <source>
        <strain evidence="2 3">DSM 14724</strain>
    </source>
</reference>
<evidence type="ECO:0000313" key="2">
    <source>
        <dbReference type="EMBL" id="KFE63983.1"/>
    </source>
</evidence>
<keyword evidence="1" id="KW-0812">Transmembrane</keyword>
<keyword evidence="1" id="KW-1133">Transmembrane helix</keyword>
<dbReference type="STRING" id="394096.DB31_2395"/>
<feature type="transmembrane region" description="Helical" evidence="1">
    <location>
        <begin position="74"/>
        <end position="93"/>
    </location>
</feature>
<protein>
    <submittedName>
        <fullName evidence="2">Uncharacterized protein</fullName>
    </submittedName>
</protein>
<gene>
    <name evidence="2" type="ORF">DB31_2395</name>
</gene>
<proteinExistence type="predicted"/>
<keyword evidence="1" id="KW-0472">Membrane</keyword>
<evidence type="ECO:0000256" key="1">
    <source>
        <dbReference type="SAM" id="Phobius"/>
    </source>
</evidence>
<accession>A0A085W8H0</accession>
<keyword evidence="3" id="KW-1185">Reference proteome</keyword>
<organism evidence="2 3">
    <name type="scientific">Hyalangium minutum</name>
    <dbReference type="NCBI Taxonomy" id="394096"/>
    <lineage>
        <taxon>Bacteria</taxon>
        <taxon>Pseudomonadati</taxon>
        <taxon>Myxococcota</taxon>
        <taxon>Myxococcia</taxon>
        <taxon>Myxococcales</taxon>
        <taxon>Cystobacterineae</taxon>
        <taxon>Archangiaceae</taxon>
        <taxon>Hyalangium</taxon>
    </lineage>
</organism>
<evidence type="ECO:0000313" key="3">
    <source>
        <dbReference type="Proteomes" id="UP000028725"/>
    </source>
</evidence>
<dbReference type="OrthoDB" id="5521079at2"/>
<dbReference type="AlphaFoldDB" id="A0A085W8H0"/>
<name>A0A085W8H0_9BACT</name>
<dbReference type="RefSeq" id="WP_157232290.1">
    <property type="nucleotide sequence ID" value="NZ_JMCB01000015.1"/>
</dbReference>
<dbReference type="EMBL" id="JMCB01000015">
    <property type="protein sequence ID" value="KFE63983.1"/>
    <property type="molecule type" value="Genomic_DNA"/>
</dbReference>
<comment type="caution">
    <text evidence="2">The sequence shown here is derived from an EMBL/GenBank/DDBJ whole genome shotgun (WGS) entry which is preliminary data.</text>
</comment>
<sequence length="232" mass="24672">MGMSEHLSDLALDEVAVGGPRPKHLESCATCQGRLERLQAHAEASRANPRFLQVRAQVRAEQARGTKPRPSRWLSGWMLVPIMAAAAAVVLLLPRGEQKPIGDGPPGIRVKGPPAVELVRLADGEVNPVLSQGDRVALRLRGGGHPFALIVSVDASGKAEQLWPTGGTTSGELAEAQMTPVFEVTEGDFTVHAFYSDAPLELNEARGWLPAPSQLPPNVVHTSVSLKVGTRG</sequence>
<dbReference type="Proteomes" id="UP000028725">
    <property type="component" value="Unassembled WGS sequence"/>
</dbReference>